<dbReference type="AlphaFoldDB" id="A0A261Y3G5"/>
<dbReference type="EMBL" id="MVBO01000022">
    <property type="protein sequence ID" value="OZJ05122.1"/>
    <property type="molecule type" value="Genomic_DNA"/>
</dbReference>
<evidence type="ECO:0000313" key="3">
    <source>
        <dbReference type="EMBL" id="OZJ05122.1"/>
    </source>
</evidence>
<evidence type="ECO:0000256" key="1">
    <source>
        <dbReference type="SAM" id="MobiDB-lite"/>
    </source>
</evidence>
<keyword evidence="2" id="KW-0472">Membrane</keyword>
<keyword evidence="2" id="KW-0812">Transmembrane</keyword>
<keyword evidence="4" id="KW-1185">Reference proteome</keyword>
<feature type="transmembrane region" description="Helical" evidence="2">
    <location>
        <begin position="147"/>
        <end position="165"/>
    </location>
</feature>
<accession>A0A261Y3G5</accession>
<feature type="compositionally biased region" description="Acidic residues" evidence="1">
    <location>
        <begin position="30"/>
        <end position="40"/>
    </location>
</feature>
<feature type="region of interest" description="Disordered" evidence="1">
    <location>
        <begin position="19"/>
        <end position="40"/>
    </location>
</feature>
<sequence>MATGSRRVAMEELQSRLEGLRSRKPKVNPEEEAEFLDEEEQERVIEEMRRSNEESNRSIRKGLAGLPVLLLVLFVLYMSEYKPAAPIEQRPIIPIPTSTPVHSVAYFPILSGTLSITSLIFSALFIITLPVALFPQYTDRIPIPKQYILSIALGLGIVPLLLAIGTSWVEALFWALPLGVCVLNIIATRMMESVTAGLDGLEAMKYNYKGA</sequence>
<feature type="transmembrane region" description="Helical" evidence="2">
    <location>
        <begin position="58"/>
        <end position="78"/>
    </location>
</feature>
<comment type="caution">
    <text evidence="3">The sequence shown here is derived from an EMBL/GenBank/DDBJ whole genome shotgun (WGS) entry which is preliminary data.</text>
</comment>
<proteinExistence type="predicted"/>
<keyword evidence="2" id="KW-1133">Transmembrane helix</keyword>
<dbReference type="Proteomes" id="UP000242875">
    <property type="component" value="Unassembled WGS sequence"/>
</dbReference>
<reference evidence="3 4" key="1">
    <citation type="journal article" date="2017" name="Mycologia">
        <title>Bifiguratus adelaidae, gen. et sp. nov., a new member of Mucoromycotina in endophytic and soil-dwelling habitats.</title>
        <authorList>
            <person name="Torres-Cruz T.J."/>
            <person name="Billingsley Tobias T.L."/>
            <person name="Almatruk M."/>
            <person name="Hesse C."/>
            <person name="Kuske C.R."/>
            <person name="Desiro A."/>
            <person name="Benucci G.M."/>
            <person name="Bonito G."/>
            <person name="Stajich J.E."/>
            <person name="Dunlap C."/>
            <person name="Arnold A.E."/>
            <person name="Porras-Alfaro A."/>
        </authorList>
    </citation>
    <scope>NUCLEOTIDE SEQUENCE [LARGE SCALE GENOMIC DNA]</scope>
    <source>
        <strain evidence="3 4">AZ0501</strain>
    </source>
</reference>
<name>A0A261Y3G5_9FUNG</name>
<protein>
    <submittedName>
        <fullName evidence="3">Uncharacterized protein</fullName>
    </submittedName>
</protein>
<organism evidence="3 4">
    <name type="scientific">Bifiguratus adelaidae</name>
    <dbReference type="NCBI Taxonomy" id="1938954"/>
    <lineage>
        <taxon>Eukaryota</taxon>
        <taxon>Fungi</taxon>
        <taxon>Fungi incertae sedis</taxon>
        <taxon>Mucoromycota</taxon>
        <taxon>Mucoromycotina</taxon>
        <taxon>Endogonomycetes</taxon>
        <taxon>Endogonales</taxon>
        <taxon>Endogonales incertae sedis</taxon>
        <taxon>Bifiguratus</taxon>
    </lineage>
</organism>
<gene>
    <name evidence="3" type="ORF">BZG36_01365</name>
</gene>
<evidence type="ECO:0000256" key="2">
    <source>
        <dbReference type="SAM" id="Phobius"/>
    </source>
</evidence>
<dbReference type="OrthoDB" id="3358048at2759"/>
<feature type="transmembrane region" description="Helical" evidence="2">
    <location>
        <begin position="106"/>
        <end position="135"/>
    </location>
</feature>
<evidence type="ECO:0000313" key="4">
    <source>
        <dbReference type="Proteomes" id="UP000242875"/>
    </source>
</evidence>
<feature type="transmembrane region" description="Helical" evidence="2">
    <location>
        <begin position="171"/>
        <end position="187"/>
    </location>
</feature>